<evidence type="ECO:0000256" key="13">
    <source>
        <dbReference type="ARBA" id="ARBA00024209"/>
    </source>
</evidence>
<keyword evidence="17" id="KW-0732">Signal</keyword>
<evidence type="ECO:0000256" key="11">
    <source>
        <dbReference type="ARBA" id="ARBA00022989"/>
    </source>
</evidence>
<dbReference type="PROSITE" id="PS51257">
    <property type="entry name" value="PROKAR_LIPOPROTEIN"/>
    <property type="match status" value="1"/>
</dbReference>
<dbReference type="AlphaFoldDB" id="A0A6A1VRD7"/>
<evidence type="ECO:0000256" key="8">
    <source>
        <dbReference type="ARBA" id="ARBA00022771"/>
    </source>
</evidence>
<keyword evidence="8 14" id="KW-0863">Zinc-finger</keyword>
<feature type="domain" description="RING-type" evidence="18">
    <location>
        <begin position="133"/>
        <end position="175"/>
    </location>
</feature>
<keyword evidence="9" id="KW-0833">Ubl conjugation pathway</keyword>
<organism evidence="19 20">
    <name type="scientific">Morella rubra</name>
    <name type="common">Chinese bayberry</name>
    <dbReference type="NCBI Taxonomy" id="262757"/>
    <lineage>
        <taxon>Eukaryota</taxon>
        <taxon>Viridiplantae</taxon>
        <taxon>Streptophyta</taxon>
        <taxon>Embryophyta</taxon>
        <taxon>Tracheophyta</taxon>
        <taxon>Spermatophyta</taxon>
        <taxon>Magnoliopsida</taxon>
        <taxon>eudicotyledons</taxon>
        <taxon>Gunneridae</taxon>
        <taxon>Pentapetalae</taxon>
        <taxon>rosids</taxon>
        <taxon>fabids</taxon>
        <taxon>Fagales</taxon>
        <taxon>Myricaceae</taxon>
        <taxon>Morella</taxon>
    </lineage>
</organism>
<evidence type="ECO:0000256" key="16">
    <source>
        <dbReference type="SAM" id="Phobius"/>
    </source>
</evidence>
<dbReference type="OrthoDB" id="8062037at2759"/>
<name>A0A6A1VRD7_9ROSI</name>
<sequence length="323" mass="35759">MYYRYQMKAQIKDAYVLAWAHMLLLALACLQANAQTSTDYSDDSSSGNGWNINPITVIISLVLVFAVFLLAFLCIYFFECNNSRYSIGGADSTLFGSGQPPSEGLDPAVLNTFPILTYSVVKGLKIGRGGLECAVCLIEFEDHDTLRLLPKCNHVFHHECIDTWLACHVTCPVCRAKLYPEANEISGFPSQSTGARNESVRSNSTSRHGEQQDHVMINVEEIQCRGCAQAVELVNRPPATRISGKFTRSHSTGHSLVHPEEITDRFTLILPEEVRKLVLEAGGNQNPPTNRGVVLFRVASARIGYRSVGTEESWSSMLQTQLE</sequence>
<keyword evidence="11 16" id="KW-1133">Transmembrane helix</keyword>
<proteinExistence type="inferred from homology"/>
<evidence type="ECO:0000256" key="15">
    <source>
        <dbReference type="SAM" id="MobiDB-lite"/>
    </source>
</evidence>
<keyword evidence="5" id="KW-0808">Transferase</keyword>
<comment type="pathway">
    <text evidence="3">Protein modification; protein ubiquitination.</text>
</comment>
<keyword evidence="6 16" id="KW-0812">Transmembrane</keyword>
<evidence type="ECO:0000256" key="14">
    <source>
        <dbReference type="PROSITE-ProRule" id="PRU00175"/>
    </source>
</evidence>
<evidence type="ECO:0000256" key="10">
    <source>
        <dbReference type="ARBA" id="ARBA00022833"/>
    </source>
</evidence>
<keyword evidence="7" id="KW-0479">Metal-binding</keyword>
<dbReference type="InterPro" id="IPR053238">
    <property type="entry name" value="RING-H2_zinc_finger"/>
</dbReference>
<comment type="catalytic activity">
    <reaction evidence="1">
        <text>S-ubiquitinyl-[E2 ubiquitin-conjugating enzyme]-L-cysteine + [acceptor protein]-L-lysine = [E2 ubiquitin-conjugating enzyme]-L-cysteine + N(6)-ubiquitinyl-[acceptor protein]-L-lysine.</text>
        <dbReference type="EC" id="2.3.2.27"/>
    </reaction>
</comment>
<dbReference type="SMART" id="SM00184">
    <property type="entry name" value="RING"/>
    <property type="match status" value="1"/>
</dbReference>
<evidence type="ECO:0000313" key="20">
    <source>
        <dbReference type="Proteomes" id="UP000516437"/>
    </source>
</evidence>
<comment type="similarity">
    <text evidence="13">Belongs to the RING-type zinc finger family. ATL subfamily.</text>
</comment>
<evidence type="ECO:0000256" key="1">
    <source>
        <dbReference type="ARBA" id="ARBA00000900"/>
    </source>
</evidence>
<dbReference type="InterPro" id="IPR013083">
    <property type="entry name" value="Znf_RING/FYVE/PHD"/>
</dbReference>
<keyword evidence="12 16" id="KW-0472">Membrane</keyword>
<keyword evidence="20" id="KW-1185">Reference proteome</keyword>
<dbReference type="CDD" id="cd16461">
    <property type="entry name" value="RING-H2_EL5-like"/>
    <property type="match status" value="1"/>
</dbReference>
<evidence type="ECO:0000256" key="6">
    <source>
        <dbReference type="ARBA" id="ARBA00022692"/>
    </source>
</evidence>
<feature type="chain" id="PRO_5025685843" description="RING-type E3 ubiquitin transferase" evidence="17">
    <location>
        <begin position="35"/>
        <end position="323"/>
    </location>
</feature>
<evidence type="ECO:0000256" key="9">
    <source>
        <dbReference type="ARBA" id="ARBA00022786"/>
    </source>
</evidence>
<dbReference type="PROSITE" id="PS50089">
    <property type="entry name" value="ZF_RING_2"/>
    <property type="match status" value="1"/>
</dbReference>
<feature type="signal peptide" evidence="17">
    <location>
        <begin position="1"/>
        <end position="34"/>
    </location>
</feature>
<protein>
    <recommendedName>
        <fullName evidence="4">RING-type E3 ubiquitin transferase</fullName>
        <ecNumber evidence="4">2.3.2.27</ecNumber>
    </recommendedName>
</protein>
<dbReference type="GO" id="GO:0008270">
    <property type="term" value="F:zinc ion binding"/>
    <property type="evidence" value="ECO:0007669"/>
    <property type="project" value="UniProtKB-KW"/>
</dbReference>
<evidence type="ECO:0000256" key="12">
    <source>
        <dbReference type="ARBA" id="ARBA00023136"/>
    </source>
</evidence>
<dbReference type="InterPro" id="IPR001841">
    <property type="entry name" value="Znf_RING"/>
</dbReference>
<dbReference type="PANTHER" id="PTHR14155:SF263">
    <property type="entry name" value="E3 UBIQUITIN-PROTEIN LIGASE ATL6"/>
    <property type="match status" value="1"/>
</dbReference>
<evidence type="ECO:0000256" key="17">
    <source>
        <dbReference type="SAM" id="SignalP"/>
    </source>
</evidence>
<dbReference type="SUPFAM" id="SSF57850">
    <property type="entry name" value="RING/U-box"/>
    <property type="match status" value="1"/>
</dbReference>
<dbReference type="PANTHER" id="PTHR14155">
    <property type="entry name" value="RING FINGER DOMAIN-CONTAINING"/>
    <property type="match status" value="1"/>
</dbReference>
<evidence type="ECO:0000256" key="7">
    <source>
        <dbReference type="ARBA" id="ARBA00022723"/>
    </source>
</evidence>
<dbReference type="Gene3D" id="3.30.40.10">
    <property type="entry name" value="Zinc/RING finger domain, C3HC4 (zinc finger)"/>
    <property type="match status" value="1"/>
</dbReference>
<accession>A0A6A1VRD7</accession>
<keyword evidence="10" id="KW-0862">Zinc</keyword>
<evidence type="ECO:0000256" key="2">
    <source>
        <dbReference type="ARBA" id="ARBA00004167"/>
    </source>
</evidence>
<evidence type="ECO:0000313" key="19">
    <source>
        <dbReference type="EMBL" id="KAB1214507.1"/>
    </source>
</evidence>
<dbReference type="Proteomes" id="UP000516437">
    <property type="component" value="Chromosome 5"/>
</dbReference>
<comment type="caution">
    <text evidence="19">The sequence shown here is derived from an EMBL/GenBank/DDBJ whole genome shotgun (WGS) entry which is preliminary data.</text>
</comment>
<dbReference type="GO" id="GO:0061630">
    <property type="term" value="F:ubiquitin protein ligase activity"/>
    <property type="evidence" value="ECO:0007669"/>
    <property type="project" value="UniProtKB-EC"/>
</dbReference>
<evidence type="ECO:0000259" key="18">
    <source>
        <dbReference type="PROSITE" id="PS50089"/>
    </source>
</evidence>
<comment type="subcellular location">
    <subcellularLocation>
        <location evidence="2">Membrane</location>
        <topology evidence="2">Single-pass membrane protein</topology>
    </subcellularLocation>
</comment>
<feature type="region of interest" description="Disordered" evidence="15">
    <location>
        <begin position="187"/>
        <end position="212"/>
    </location>
</feature>
<dbReference type="Pfam" id="PF13639">
    <property type="entry name" value="zf-RING_2"/>
    <property type="match status" value="1"/>
</dbReference>
<evidence type="ECO:0000256" key="3">
    <source>
        <dbReference type="ARBA" id="ARBA00004906"/>
    </source>
</evidence>
<feature type="transmembrane region" description="Helical" evidence="16">
    <location>
        <begin position="58"/>
        <end position="78"/>
    </location>
</feature>
<reference evidence="19 20" key="1">
    <citation type="journal article" date="2019" name="Plant Biotechnol. J.">
        <title>The red bayberry genome and genetic basis of sex determination.</title>
        <authorList>
            <person name="Jia H.M."/>
            <person name="Jia H.J."/>
            <person name="Cai Q.L."/>
            <person name="Wang Y."/>
            <person name="Zhao H.B."/>
            <person name="Yang W.F."/>
            <person name="Wang G.Y."/>
            <person name="Li Y.H."/>
            <person name="Zhan D.L."/>
            <person name="Shen Y.T."/>
            <person name="Niu Q.F."/>
            <person name="Chang L."/>
            <person name="Qiu J."/>
            <person name="Zhao L."/>
            <person name="Xie H.B."/>
            <person name="Fu W.Y."/>
            <person name="Jin J."/>
            <person name="Li X.W."/>
            <person name="Jiao Y."/>
            <person name="Zhou C.C."/>
            <person name="Tu T."/>
            <person name="Chai C.Y."/>
            <person name="Gao J.L."/>
            <person name="Fan L.J."/>
            <person name="van de Weg E."/>
            <person name="Wang J.Y."/>
            <person name="Gao Z.S."/>
        </authorList>
    </citation>
    <scope>NUCLEOTIDE SEQUENCE [LARGE SCALE GENOMIC DNA]</scope>
    <source>
        <tissue evidence="19">Leaves</tissue>
    </source>
</reference>
<dbReference type="GO" id="GO:0016020">
    <property type="term" value="C:membrane"/>
    <property type="evidence" value="ECO:0007669"/>
    <property type="project" value="UniProtKB-SubCell"/>
</dbReference>
<gene>
    <name evidence="19" type="ORF">CJ030_MR5G010397</name>
</gene>
<dbReference type="EC" id="2.3.2.27" evidence="4"/>
<evidence type="ECO:0000256" key="4">
    <source>
        <dbReference type="ARBA" id="ARBA00012483"/>
    </source>
</evidence>
<evidence type="ECO:0000256" key="5">
    <source>
        <dbReference type="ARBA" id="ARBA00022679"/>
    </source>
</evidence>
<dbReference type="EMBL" id="RXIC02000023">
    <property type="protein sequence ID" value="KAB1214507.1"/>
    <property type="molecule type" value="Genomic_DNA"/>
</dbReference>
<feature type="compositionally biased region" description="Polar residues" evidence="15">
    <location>
        <begin position="188"/>
        <end position="206"/>
    </location>
</feature>
<dbReference type="FunFam" id="3.30.40.10:FF:000187">
    <property type="entry name" value="E3 ubiquitin-protein ligase ATL6"/>
    <property type="match status" value="1"/>
</dbReference>